<dbReference type="EMBL" id="OX365763">
    <property type="protein sequence ID" value="CAI4039192.1"/>
    <property type="molecule type" value="Genomic_DNA"/>
</dbReference>
<evidence type="ECO:0000256" key="7">
    <source>
        <dbReference type="ARBA" id="ARBA00023306"/>
    </source>
</evidence>
<evidence type="ECO:0000256" key="9">
    <source>
        <dbReference type="SAM" id="Coils"/>
    </source>
</evidence>
<feature type="coiled-coil region" evidence="9">
    <location>
        <begin position="372"/>
        <end position="479"/>
    </location>
</feature>
<keyword evidence="4" id="KW-0132">Cell division</keyword>
<dbReference type="GO" id="GO:0000776">
    <property type="term" value="C:kinetochore"/>
    <property type="evidence" value="ECO:0007669"/>
    <property type="project" value="TreeGrafter"/>
</dbReference>
<feature type="compositionally biased region" description="Low complexity" evidence="10">
    <location>
        <begin position="297"/>
        <end position="310"/>
    </location>
</feature>
<evidence type="ECO:0000256" key="8">
    <source>
        <dbReference type="ARBA" id="ARBA00032890"/>
    </source>
</evidence>
<evidence type="ECO:0000256" key="10">
    <source>
        <dbReference type="SAM" id="MobiDB-lite"/>
    </source>
</evidence>
<keyword evidence="7" id="KW-0131">Cell cycle</keyword>
<dbReference type="Pfam" id="PF05557">
    <property type="entry name" value="MAD"/>
    <property type="match status" value="1"/>
</dbReference>
<feature type="region of interest" description="Disordered" evidence="10">
    <location>
        <begin position="290"/>
        <end position="340"/>
    </location>
</feature>
<dbReference type="InterPro" id="IPR008672">
    <property type="entry name" value="Mad1"/>
</dbReference>
<protein>
    <recommendedName>
        <fullName evidence="3">Spindle assembly checkpoint component MAD1</fullName>
    </recommendedName>
    <alternativeName>
        <fullName evidence="8">Mitotic arrest deficient protein 1</fullName>
    </alternativeName>
</protein>
<dbReference type="GeneID" id="80918403"/>
<sequence>MSNSGGSSPFLESPADSPATDGTSGQSNRQIQALQFKLNTLQNEYEIEKLQLQKQTNILEKKYKVTIGDLEKALNDTKYLYESNDKLERELRSLKESSTNSTNDKEKCIRELQTNLQNKDLEMENLRQQYDSKLSKLTNQCDHFKLEAESSHSLLMKYENEIKRQSLDIKGLQHQMVEKDDELSSLKASKMINSHPNYSTEEFNELTEMNKMIQDQVQYTKELEIANMQQANELKKLKQSQDSSTFWKLENEKLQNKLEELYVLEKQHEELQLENIDLKSKLTKWEIYNNSDDDDNNNNGNNGNNGISNNDEGEDDGTNDNNNNTENSNNNSVKNNLHNNPGEIIRDWKLTKKECLILTNRNDKLRLDNNNLKLLNDEMALERNQILDLNKNYENNIINLKRLNHELEQQKSLSFEECRLLREQLDDLYSTQNNALLEAENKETHVSNKDINKDMNNLLDTYKNKTEDLTSELKKLNDQLLSNSDDVETQRKKRKLTSDQIGLNYSQRLNELQLENLKVSRELNKAQTTIQLLQEKLEKLTKLKEKKIRILQLRDGPFIKDQFIKKTKLNLLEKENADLLNELKHNNHNIETVPISVYDSLNFELRQFEQETFRSNKRLSRLKQVFNKKSLEFIDVVNSLLGFKLEFQQDGRVKILSCFRPEKYLVADLNENTLKSNLDADIDGWDDLMNLWVEERGQLPCFLATITLRLWEQRQPK</sequence>
<name>A0AA35IZR7_SACMI</name>
<dbReference type="GO" id="GO:0005635">
    <property type="term" value="C:nuclear envelope"/>
    <property type="evidence" value="ECO:0007669"/>
    <property type="project" value="TreeGrafter"/>
</dbReference>
<evidence type="ECO:0000256" key="5">
    <source>
        <dbReference type="ARBA" id="ARBA00022776"/>
    </source>
</evidence>
<dbReference type="PANTHER" id="PTHR23168">
    <property type="entry name" value="MITOTIC SPINDLE ASSEMBLY CHECKPOINT PROTEIN MAD1 MITOTIC ARREST DEFICIENT-LIKE PROTEIN 1"/>
    <property type="match status" value="1"/>
</dbReference>
<reference evidence="11" key="1">
    <citation type="submission" date="2022-10" db="EMBL/GenBank/DDBJ databases">
        <authorList>
            <person name="Byrne P K."/>
        </authorList>
    </citation>
    <scope>NUCLEOTIDE SEQUENCE</scope>
    <source>
        <strain evidence="11">IFO1815</strain>
    </source>
</reference>
<dbReference type="GO" id="GO:0007094">
    <property type="term" value="P:mitotic spindle assembly checkpoint signaling"/>
    <property type="evidence" value="ECO:0007669"/>
    <property type="project" value="InterPro"/>
</dbReference>
<dbReference type="GO" id="GO:0072686">
    <property type="term" value="C:mitotic spindle"/>
    <property type="evidence" value="ECO:0007669"/>
    <property type="project" value="TreeGrafter"/>
</dbReference>
<dbReference type="RefSeq" id="XP_056082307.1">
    <property type="nucleotide sequence ID" value="XM_056222636.1"/>
</dbReference>
<organism evidence="11 12">
    <name type="scientific">Saccharomyces mikatae IFO 1815</name>
    <dbReference type="NCBI Taxonomy" id="226126"/>
    <lineage>
        <taxon>Eukaryota</taxon>
        <taxon>Fungi</taxon>
        <taxon>Dikarya</taxon>
        <taxon>Ascomycota</taxon>
        <taxon>Saccharomycotina</taxon>
        <taxon>Saccharomycetes</taxon>
        <taxon>Saccharomycetales</taxon>
        <taxon>Saccharomycetaceae</taxon>
        <taxon>Saccharomyces</taxon>
    </lineage>
</organism>
<comment type="subcellular location">
    <subcellularLocation>
        <location evidence="1">Nucleus</location>
    </subcellularLocation>
</comment>
<evidence type="ECO:0000313" key="11">
    <source>
        <dbReference type="EMBL" id="CAI4039192.1"/>
    </source>
</evidence>
<evidence type="ECO:0000313" key="12">
    <source>
        <dbReference type="Proteomes" id="UP001161438"/>
    </source>
</evidence>
<dbReference type="AlphaFoldDB" id="A0AA35IZR7"/>
<accession>A0AA35IZR7</accession>
<evidence type="ECO:0000256" key="6">
    <source>
        <dbReference type="ARBA" id="ARBA00023242"/>
    </source>
</evidence>
<keyword evidence="6" id="KW-0539">Nucleus</keyword>
<evidence type="ECO:0000256" key="4">
    <source>
        <dbReference type="ARBA" id="ARBA00022618"/>
    </source>
</evidence>
<keyword evidence="5" id="KW-0498">Mitosis</keyword>
<gene>
    <name evidence="11" type="primary">SMKI07G1660</name>
    <name evidence="11" type="ORF">SMKI_07G1660</name>
</gene>
<dbReference type="GO" id="GO:0051315">
    <property type="term" value="P:attachment of mitotic spindle microtubules to kinetochore"/>
    <property type="evidence" value="ECO:0007669"/>
    <property type="project" value="TreeGrafter"/>
</dbReference>
<feature type="compositionally biased region" description="Low complexity" evidence="10">
    <location>
        <begin position="319"/>
        <end position="340"/>
    </location>
</feature>
<feature type="region of interest" description="Disordered" evidence="10">
    <location>
        <begin position="1"/>
        <end position="28"/>
    </location>
</feature>
<evidence type="ECO:0000256" key="3">
    <source>
        <dbReference type="ARBA" id="ARBA00022019"/>
    </source>
</evidence>
<keyword evidence="9" id="KW-0175">Coiled coil</keyword>
<proteinExistence type="inferred from homology"/>
<feature type="coiled-coil region" evidence="9">
    <location>
        <begin position="220"/>
        <end position="281"/>
    </location>
</feature>
<keyword evidence="12" id="KW-1185">Reference proteome</keyword>
<dbReference type="Proteomes" id="UP001161438">
    <property type="component" value="Chromosome 7"/>
</dbReference>
<feature type="coiled-coil region" evidence="9">
    <location>
        <begin position="31"/>
        <end position="189"/>
    </location>
</feature>
<dbReference type="Gene3D" id="3.30.457.60">
    <property type="match status" value="1"/>
</dbReference>
<evidence type="ECO:0000256" key="1">
    <source>
        <dbReference type="ARBA" id="ARBA00004123"/>
    </source>
</evidence>
<dbReference type="GO" id="GO:0051301">
    <property type="term" value="P:cell division"/>
    <property type="evidence" value="ECO:0007669"/>
    <property type="project" value="UniProtKB-KW"/>
</dbReference>
<evidence type="ECO:0000256" key="2">
    <source>
        <dbReference type="ARBA" id="ARBA00008029"/>
    </source>
</evidence>
<dbReference type="PANTHER" id="PTHR23168:SF0">
    <property type="entry name" value="MITOTIC SPINDLE ASSEMBLY CHECKPOINT PROTEIN MAD1"/>
    <property type="match status" value="1"/>
</dbReference>
<feature type="coiled-coil region" evidence="9">
    <location>
        <begin position="509"/>
        <end position="589"/>
    </location>
</feature>
<comment type="similarity">
    <text evidence="2">Belongs to the MAD1 family.</text>
</comment>